<comment type="caution">
    <text evidence="1">The sequence shown here is derived from an EMBL/GenBank/DDBJ whole genome shotgun (WGS) entry which is preliminary data.</text>
</comment>
<accession>X0WR39</accession>
<feature type="non-terminal residue" evidence="1">
    <location>
        <position position="257"/>
    </location>
</feature>
<reference evidence="1" key="1">
    <citation type="journal article" date="2014" name="Front. Microbiol.">
        <title>High frequency of phylogenetically diverse reductive dehalogenase-homologous genes in deep subseafloor sedimentary metagenomes.</title>
        <authorList>
            <person name="Kawai M."/>
            <person name="Futagami T."/>
            <person name="Toyoda A."/>
            <person name="Takaki Y."/>
            <person name="Nishi S."/>
            <person name="Hori S."/>
            <person name="Arai W."/>
            <person name="Tsubouchi T."/>
            <person name="Morono Y."/>
            <person name="Uchiyama I."/>
            <person name="Ito T."/>
            <person name="Fujiyama A."/>
            <person name="Inagaki F."/>
            <person name="Takami H."/>
        </authorList>
    </citation>
    <scope>NUCLEOTIDE SEQUENCE</scope>
    <source>
        <strain evidence="1">Expedition CK06-06</strain>
    </source>
</reference>
<dbReference type="AlphaFoldDB" id="X0WR39"/>
<gene>
    <name evidence="1" type="ORF">S01H1_55973</name>
</gene>
<protein>
    <submittedName>
        <fullName evidence="1">Uncharacterized protein</fullName>
    </submittedName>
</protein>
<proteinExistence type="predicted"/>
<organism evidence="1">
    <name type="scientific">marine sediment metagenome</name>
    <dbReference type="NCBI Taxonomy" id="412755"/>
    <lineage>
        <taxon>unclassified sequences</taxon>
        <taxon>metagenomes</taxon>
        <taxon>ecological metagenomes</taxon>
    </lineage>
</organism>
<sequence length="257" mass="26064">HIFPCGTVITSSGVVPDPLVIASGIITEIFAQDVTVSGYLTVASGITVSGVSVITEIPDPLTLNEIHAVNSLTISGVPVSTGTGGGASTLQDAYDGGDGTITTVSGKPVTISGELAVTESLTISGSPVSTGTGGAGTLQEAYDGGDGTIVATEDKPVSITERLTVSGEICVDGYVEAKDRVTAGITCADGLELPYVYAQQDVEQTTIAGPYVSADCETPVLTSGHPYLLMYCSSVGSEDTNTQTWVDIVHGADILSE</sequence>
<evidence type="ECO:0000313" key="1">
    <source>
        <dbReference type="EMBL" id="GAG15166.1"/>
    </source>
</evidence>
<dbReference type="EMBL" id="BARS01036408">
    <property type="protein sequence ID" value="GAG15166.1"/>
    <property type="molecule type" value="Genomic_DNA"/>
</dbReference>
<name>X0WR39_9ZZZZ</name>
<feature type="non-terminal residue" evidence="1">
    <location>
        <position position="1"/>
    </location>
</feature>